<organism evidence="1 2">
    <name type="scientific">Methylobacterium brachythecii</name>
    <dbReference type="NCBI Taxonomy" id="1176177"/>
    <lineage>
        <taxon>Bacteria</taxon>
        <taxon>Pseudomonadati</taxon>
        <taxon>Pseudomonadota</taxon>
        <taxon>Alphaproteobacteria</taxon>
        <taxon>Hyphomicrobiales</taxon>
        <taxon>Methylobacteriaceae</taxon>
        <taxon>Methylobacterium</taxon>
    </lineage>
</organism>
<dbReference type="EMBL" id="JACIDN010000007">
    <property type="protein sequence ID" value="MBB3904317.1"/>
    <property type="molecule type" value="Genomic_DNA"/>
</dbReference>
<dbReference type="AlphaFoldDB" id="A0A7W6AJ50"/>
<reference evidence="1 2" key="1">
    <citation type="submission" date="2020-08" db="EMBL/GenBank/DDBJ databases">
        <title>Genomic Encyclopedia of Type Strains, Phase IV (KMG-IV): sequencing the most valuable type-strain genomes for metagenomic binning, comparative biology and taxonomic classification.</title>
        <authorList>
            <person name="Goeker M."/>
        </authorList>
    </citation>
    <scope>NUCLEOTIDE SEQUENCE [LARGE SCALE GENOMIC DNA]</scope>
    <source>
        <strain evidence="1 2">DSM 24105</strain>
    </source>
</reference>
<protein>
    <submittedName>
        <fullName evidence="1">Uncharacterized protein</fullName>
    </submittedName>
</protein>
<name>A0A7W6AJ50_9HYPH</name>
<evidence type="ECO:0000313" key="1">
    <source>
        <dbReference type="EMBL" id="MBB3904317.1"/>
    </source>
</evidence>
<dbReference type="Proteomes" id="UP000517759">
    <property type="component" value="Unassembled WGS sequence"/>
</dbReference>
<comment type="caution">
    <text evidence="1">The sequence shown here is derived from an EMBL/GenBank/DDBJ whole genome shotgun (WGS) entry which is preliminary data.</text>
</comment>
<evidence type="ECO:0000313" key="2">
    <source>
        <dbReference type="Proteomes" id="UP000517759"/>
    </source>
</evidence>
<gene>
    <name evidence="1" type="ORF">GGR33_003836</name>
</gene>
<sequence length="35" mass="3811">MTAAFSSSIKLTDLAAHNRRLYIATTALTAVNHNH</sequence>
<proteinExistence type="predicted"/>
<accession>A0A7W6AJ50</accession>